<reference evidence="1" key="2">
    <citation type="journal article" date="2015" name="Data Brief">
        <title>Shoot transcriptome of the giant reed, Arundo donax.</title>
        <authorList>
            <person name="Barrero R.A."/>
            <person name="Guerrero F.D."/>
            <person name="Moolhuijzen P."/>
            <person name="Goolsby J.A."/>
            <person name="Tidwell J."/>
            <person name="Bellgard S.E."/>
            <person name="Bellgard M.I."/>
        </authorList>
    </citation>
    <scope>NUCLEOTIDE SEQUENCE</scope>
    <source>
        <tissue evidence="1">Shoot tissue taken approximately 20 cm above the soil surface</tissue>
    </source>
</reference>
<accession>A0A0A9G3N4</accession>
<sequence length="138" mass="14439">MMAYRSCFRLDALARSAACSSRHAPASMNCFTCSRFRVWVRTTASASSLDCSGTVIRRSNAPALQGAGSWDARSAVLPTIAAVVASLRLVVVAGLWGCCWPLPGGLGDVVSAARERLADSARTASRDAIAELVHLGAV</sequence>
<protein>
    <submittedName>
        <fullName evidence="1">Uncharacterized protein</fullName>
    </submittedName>
</protein>
<reference evidence="1" key="1">
    <citation type="submission" date="2014-09" db="EMBL/GenBank/DDBJ databases">
        <authorList>
            <person name="Magalhaes I.L.F."/>
            <person name="Oliveira U."/>
            <person name="Santos F.R."/>
            <person name="Vidigal T.H.D.A."/>
            <person name="Brescovit A.D."/>
            <person name="Santos A.J."/>
        </authorList>
    </citation>
    <scope>NUCLEOTIDE SEQUENCE</scope>
    <source>
        <tissue evidence="1">Shoot tissue taken approximately 20 cm above the soil surface</tissue>
    </source>
</reference>
<organism evidence="1">
    <name type="scientific">Arundo donax</name>
    <name type="common">Giant reed</name>
    <name type="synonym">Donax arundinaceus</name>
    <dbReference type="NCBI Taxonomy" id="35708"/>
    <lineage>
        <taxon>Eukaryota</taxon>
        <taxon>Viridiplantae</taxon>
        <taxon>Streptophyta</taxon>
        <taxon>Embryophyta</taxon>
        <taxon>Tracheophyta</taxon>
        <taxon>Spermatophyta</taxon>
        <taxon>Magnoliopsida</taxon>
        <taxon>Liliopsida</taxon>
        <taxon>Poales</taxon>
        <taxon>Poaceae</taxon>
        <taxon>PACMAD clade</taxon>
        <taxon>Arundinoideae</taxon>
        <taxon>Arundineae</taxon>
        <taxon>Arundo</taxon>
    </lineage>
</organism>
<dbReference type="EMBL" id="GBRH01178201">
    <property type="protein sequence ID" value="JAE19695.1"/>
    <property type="molecule type" value="Transcribed_RNA"/>
</dbReference>
<name>A0A0A9G3N4_ARUDO</name>
<evidence type="ECO:0000313" key="1">
    <source>
        <dbReference type="EMBL" id="JAE19695.1"/>
    </source>
</evidence>
<dbReference type="AlphaFoldDB" id="A0A0A9G3N4"/>
<proteinExistence type="predicted"/>